<keyword evidence="3 4" id="KW-0732">Signal</keyword>
<comment type="caution">
    <text evidence="5">The sequence shown here is derived from an EMBL/GenBank/DDBJ whole genome shotgun (WGS) entry which is preliminary data.</text>
</comment>
<proteinExistence type="inferred from homology"/>
<organism evidence="5 6">
    <name type="scientific">Pluralibacter gergoviae</name>
    <name type="common">Enterobacter gergoviae</name>
    <dbReference type="NCBI Taxonomy" id="61647"/>
    <lineage>
        <taxon>Bacteria</taxon>
        <taxon>Pseudomonadati</taxon>
        <taxon>Pseudomonadota</taxon>
        <taxon>Gammaproteobacteria</taxon>
        <taxon>Enterobacterales</taxon>
        <taxon>Enterobacteriaceae</taxon>
        <taxon>Pluralibacter</taxon>
    </lineage>
</organism>
<feature type="chain" id="PRO_5005262442" evidence="4">
    <location>
        <begin position="28"/>
        <end position="475"/>
    </location>
</feature>
<dbReference type="AlphaFoldDB" id="A0A0J5LMT8"/>
<dbReference type="GO" id="GO:0015288">
    <property type="term" value="F:porin activity"/>
    <property type="evidence" value="ECO:0007669"/>
    <property type="project" value="TreeGrafter"/>
</dbReference>
<accession>A0A0J5LMT8</accession>
<dbReference type="RefSeq" id="WP_048280737.1">
    <property type="nucleotide sequence ID" value="NZ_LDZF01000033.1"/>
</dbReference>
<evidence type="ECO:0000313" key="5">
    <source>
        <dbReference type="EMBL" id="KMK11167.1"/>
    </source>
</evidence>
<dbReference type="GO" id="GO:0016020">
    <property type="term" value="C:membrane"/>
    <property type="evidence" value="ECO:0007669"/>
    <property type="project" value="InterPro"/>
</dbReference>
<dbReference type="InterPro" id="IPR005318">
    <property type="entry name" value="OM_porin_bac"/>
</dbReference>
<dbReference type="PANTHER" id="PTHR34596">
    <property type="entry name" value="CHITOPORIN"/>
    <property type="match status" value="1"/>
</dbReference>
<dbReference type="InterPro" id="IPR023614">
    <property type="entry name" value="Porin_dom_sf"/>
</dbReference>
<keyword evidence="6" id="KW-1185">Reference proteome</keyword>
<evidence type="ECO:0000313" key="6">
    <source>
        <dbReference type="Proteomes" id="UP000036196"/>
    </source>
</evidence>
<dbReference type="eggNOG" id="ENOG502ZRJ0">
    <property type="taxonomic scope" value="Bacteria"/>
</dbReference>
<dbReference type="PATRIC" id="fig|61647.15.peg.3490"/>
<protein>
    <submittedName>
        <fullName evidence="5">Porin</fullName>
    </submittedName>
</protein>
<evidence type="ECO:0000256" key="3">
    <source>
        <dbReference type="ARBA" id="ARBA00022729"/>
    </source>
</evidence>
<dbReference type="Proteomes" id="UP000036196">
    <property type="component" value="Unassembled WGS sequence"/>
</dbReference>
<reference evidence="5 6" key="1">
    <citation type="submission" date="2015-05" db="EMBL/GenBank/DDBJ databases">
        <title>Genome sequences of Pluralibacter gergoviae.</title>
        <authorList>
            <person name="Greninger A.L."/>
            <person name="Miller S."/>
        </authorList>
    </citation>
    <scope>NUCLEOTIDE SEQUENCE [LARGE SCALE GENOMIC DNA]</scope>
    <source>
        <strain evidence="5 6">JS81F13</strain>
    </source>
</reference>
<evidence type="ECO:0000256" key="1">
    <source>
        <dbReference type="ARBA" id="ARBA00009075"/>
    </source>
</evidence>
<dbReference type="STRING" id="61647.LG71_23995"/>
<dbReference type="EMBL" id="LDZF01000033">
    <property type="protein sequence ID" value="KMK11167.1"/>
    <property type="molecule type" value="Genomic_DNA"/>
</dbReference>
<evidence type="ECO:0000256" key="2">
    <source>
        <dbReference type="ARBA" id="ARBA00022448"/>
    </source>
</evidence>
<sequence length="475" mass="52041">MKINSLRALAIPILGIGLLICQQQSFADNSLGQRDNLDANINVRQKAELAIPPGFVEGSTFKGILRNSFFERNNHHTPSGRDQREWAQGGYLSFRSGYTDTPLIGFGADIHSFYALKLDGGGGHGGAGLMPLDSEGKPESNYSTLGGALKIRGFDSLVQAGDQLLENPVIASGVSRMFPQTYRGVSLKNYTVDDLTLDAGWVDSTRLRNQSGQSHLKTSYGGSNRAGVEAHRASSHMNWVGGVYSAPKSVTVTAYAGNLSDVWNQYYLGSSYPFSLAEGVTLTPYLHYFDTRDQGDSHLGRINNQTYTSGLTLAGGGQSLTFGFQKVDGDTPFDYVIQNDGSYLYLSNSMQYADFNGPHEKSWKVQYQTSLAFINAPSFKLSTSYTRGKADLTRVNPNSAGYGYIYNPDGKNSRHWERDVSLRYEVPDGKAKGTSVTLRWAVHRSGKGYTAPGNTRGNADADEYRVIVDYPFTIF</sequence>
<feature type="signal peptide" evidence="4">
    <location>
        <begin position="1"/>
        <end position="27"/>
    </location>
</feature>
<dbReference type="PANTHER" id="PTHR34596:SF2">
    <property type="entry name" value="CHITOPORIN"/>
    <property type="match status" value="1"/>
</dbReference>
<dbReference type="Pfam" id="PF03573">
    <property type="entry name" value="OprD"/>
    <property type="match status" value="1"/>
</dbReference>
<gene>
    <name evidence="5" type="ORF">ABW06_22930</name>
</gene>
<comment type="similarity">
    <text evidence="1">Belongs to the outer membrane porin (Opr) (TC 1.B.25) family.</text>
</comment>
<keyword evidence="2" id="KW-0813">Transport</keyword>
<evidence type="ECO:0000256" key="4">
    <source>
        <dbReference type="SAM" id="SignalP"/>
    </source>
</evidence>
<name>A0A0J5LMT8_PLUGE</name>
<dbReference type="Gene3D" id="2.40.160.10">
    <property type="entry name" value="Porin"/>
    <property type="match status" value="1"/>
</dbReference>